<dbReference type="InterPro" id="IPR036397">
    <property type="entry name" value="RNaseH_sf"/>
</dbReference>
<dbReference type="InterPro" id="IPR043502">
    <property type="entry name" value="DNA/RNA_pol_sf"/>
</dbReference>
<dbReference type="GO" id="GO:0003676">
    <property type="term" value="F:nucleic acid binding"/>
    <property type="evidence" value="ECO:0007669"/>
    <property type="project" value="InterPro"/>
</dbReference>
<accession>A0AAD8VYS1</accession>
<reference evidence="3" key="1">
    <citation type="submission" date="2023-07" db="EMBL/GenBank/DDBJ databases">
        <title>A chromosome-level genome assembly of Lolium multiflorum.</title>
        <authorList>
            <person name="Chen Y."/>
            <person name="Copetti D."/>
            <person name="Kolliker R."/>
            <person name="Studer B."/>
        </authorList>
    </citation>
    <scope>NUCLEOTIDE SEQUENCE</scope>
    <source>
        <strain evidence="3">02402/16</strain>
        <tissue evidence="3">Leaf</tissue>
    </source>
</reference>
<dbReference type="AlphaFoldDB" id="A0AAD8VYS1"/>
<evidence type="ECO:0000256" key="1">
    <source>
        <dbReference type="SAM" id="MobiDB-lite"/>
    </source>
</evidence>
<gene>
    <name evidence="3" type="ORF">QYE76_000853</name>
</gene>
<organism evidence="3 4">
    <name type="scientific">Lolium multiflorum</name>
    <name type="common">Italian ryegrass</name>
    <name type="synonym">Lolium perenne subsp. multiflorum</name>
    <dbReference type="NCBI Taxonomy" id="4521"/>
    <lineage>
        <taxon>Eukaryota</taxon>
        <taxon>Viridiplantae</taxon>
        <taxon>Streptophyta</taxon>
        <taxon>Embryophyta</taxon>
        <taxon>Tracheophyta</taxon>
        <taxon>Spermatophyta</taxon>
        <taxon>Magnoliopsida</taxon>
        <taxon>Liliopsida</taxon>
        <taxon>Poales</taxon>
        <taxon>Poaceae</taxon>
        <taxon>BOP clade</taxon>
        <taxon>Pooideae</taxon>
        <taxon>Poodae</taxon>
        <taxon>Poeae</taxon>
        <taxon>Poeae Chloroplast Group 2 (Poeae type)</taxon>
        <taxon>Loliodinae</taxon>
        <taxon>Loliinae</taxon>
        <taxon>Lolium</taxon>
    </lineage>
</organism>
<dbReference type="InterPro" id="IPR012337">
    <property type="entry name" value="RNaseH-like_sf"/>
</dbReference>
<dbReference type="EMBL" id="JAUUTY010000005">
    <property type="protein sequence ID" value="KAK1626538.1"/>
    <property type="molecule type" value="Genomic_DNA"/>
</dbReference>
<dbReference type="PANTHER" id="PTHR11439:SF524">
    <property type="entry name" value="RNA-DIRECTED DNA POLYMERASE, PROTEIN KINASE RLK-PELLE-DLSV FAMILY"/>
    <property type="match status" value="1"/>
</dbReference>
<dbReference type="GO" id="GO:0015074">
    <property type="term" value="P:DNA integration"/>
    <property type="evidence" value="ECO:0007669"/>
    <property type="project" value="InterPro"/>
</dbReference>
<feature type="region of interest" description="Disordered" evidence="1">
    <location>
        <begin position="125"/>
        <end position="226"/>
    </location>
</feature>
<evidence type="ECO:0000313" key="4">
    <source>
        <dbReference type="Proteomes" id="UP001231189"/>
    </source>
</evidence>
<dbReference type="CDD" id="cd09272">
    <property type="entry name" value="RNase_HI_RT_Ty1"/>
    <property type="match status" value="1"/>
</dbReference>
<protein>
    <recommendedName>
        <fullName evidence="2">Integrase catalytic domain-containing protein</fullName>
    </recommendedName>
</protein>
<dbReference type="PANTHER" id="PTHR11439">
    <property type="entry name" value="GAG-POL-RELATED RETROTRANSPOSON"/>
    <property type="match status" value="1"/>
</dbReference>
<feature type="compositionally biased region" description="Low complexity" evidence="1">
    <location>
        <begin position="192"/>
        <end position="211"/>
    </location>
</feature>
<dbReference type="PROSITE" id="PS50994">
    <property type="entry name" value="INTEGRASE"/>
    <property type="match status" value="1"/>
</dbReference>
<proteinExistence type="predicted"/>
<dbReference type="InterPro" id="IPR013103">
    <property type="entry name" value="RVT_2"/>
</dbReference>
<feature type="domain" description="Integrase catalytic" evidence="2">
    <location>
        <begin position="56"/>
        <end position="110"/>
    </location>
</feature>
<comment type="caution">
    <text evidence="3">The sequence shown here is derived from an EMBL/GenBank/DDBJ whole genome shotgun (WGS) entry which is preliminary data.</text>
</comment>
<dbReference type="SUPFAM" id="SSF53098">
    <property type="entry name" value="Ribonuclease H-like"/>
    <property type="match status" value="1"/>
</dbReference>
<dbReference type="Proteomes" id="UP001231189">
    <property type="component" value="Unassembled WGS sequence"/>
</dbReference>
<name>A0AAD8VYS1_LOLMU</name>
<dbReference type="SUPFAM" id="SSF56672">
    <property type="entry name" value="DNA/RNA polymerases"/>
    <property type="match status" value="1"/>
</dbReference>
<evidence type="ECO:0000259" key="2">
    <source>
        <dbReference type="PROSITE" id="PS50994"/>
    </source>
</evidence>
<dbReference type="InterPro" id="IPR001584">
    <property type="entry name" value="Integrase_cat-core"/>
</dbReference>
<dbReference type="Gene3D" id="3.30.420.10">
    <property type="entry name" value="Ribonuclease H-like superfamily/Ribonuclease H"/>
    <property type="match status" value="1"/>
</dbReference>
<dbReference type="Pfam" id="PF07727">
    <property type="entry name" value="RVT_2"/>
    <property type="match status" value="1"/>
</dbReference>
<evidence type="ECO:0000313" key="3">
    <source>
        <dbReference type="EMBL" id="KAK1626538.1"/>
    </source>
</evidence>
<sequence>MTNDDGNLTRSSHLRTPHFVTVGDGTTIPITSSGFTSFRTPSGHVFRLNHFGVTIRSLQTDNGTEFLNKTVDTLLTTHGTALQLSCPYTSQQNGKAERAICTINDTMRTLIFVIRARLCAARTRRPLRPPVPPTRPCAGPAGARPPDPPPRRAEQPAPRPGRPGPVSVTPAHRPVQPDHGPAQPVPSPVQPDPATAANAAPAASSSGASNPRRTRSGHQVRPVDRLNLSVVDSVPDVVSTTFRQEKQDPQWRAAMSDEYQALVNNNTWSLVPRPPRANVVTGKWIFRQKFHSDGTLARNKARWIVRGSWPIRKLDVKNAFLHGSLDEVVYCQQPTGFVDASRPDHVCCLHKSLYGLKQAPRTWYHRFASYITTLEFVASATDTSLFVLHSTADTAYLLLYVDDIIVTASSTSFLEGLLVRLHSEFAMTHLGDLHYFLGLPSHACSAHVSLGSRETCSAFGVTGVWPPAPCLLVDRPTYSDADWAGCPDSPAPPPTASTGDSLISWSSKRQTTVSLSYAEAEYRAVAHAVAECCWLRQLLQELHRPLSSATVVYCDNVSGIYMSSNPVQHKRTKHIEIDIHFVREKVSLGEVCVLHVPSSHQFADVMTKGLPSQLFLNFRSSLNVREPPAGTAGVLDCTYCIYSRIVL</sequence>
<keyword evidence="4" id="KW-1185">Reference proteome</keyword>